<proteinExistence type="predicted"/>
<protein>
    <submittedName>
        <fullName evidence="2">Uncharacterized protein</fullName>
    </submittedName>
</protein>
<keyword evidence="1" id="KW-0472">Membrane</keyword>
<evidence type="ECO:0000313" key="3">
    <source>
        <dbReference type="Proteomes" id="UP001044222"/>
    </source>
</evidence>
<feature type="transmembrane region" description="Helical" evidence="1">
    <location>
        <begin position="64"/>
        <end position="83"/>
    </location>
</feature>
<dbReference type="Proteomes" id="UP001044222">
    <property type="component" value="Chromosome 18"/>
</dbReference>
<keyword evidence="1" id="KW-0812">Transmembrane</keyword>
<keyword evidence="1" id="KW-1133">Transmembrane helix</keyword>
<comment type="caution">
    <text evidence="2">The sequence shown here is derived from an EMBL/GenBank/DDBJ whole genome shotgun (WGS) entry which is preliminary data.</text>
</comment>
<dbReference type="AlphaFoldDB" id="A0A9D3LHR1"/>
<evidence type="ECO:0000256" key="1">
    <source>
        <dbReference type="SAM" id="Phobius"/>
    </source>
</evidence>
<reference evidence="2" key="1">
    <citation type="submission" date="2021-01" db="EMBL/GenBank/DDBJ databases">
        <title>A chromosome-scale assembly of European eel, Anguilla anguilla.</title>
        <authorList>
            <person name="Henkel C."/>
            <person name="Jong-Raadsen S.A."/>
            <person name="Dufour S."/>
            <person name="Weltzien F.-A."/>
            <person name="Palstra A.P."/>
            <person name="Pelster B."/>
            <person name="Spaink H.P."/>
            <person name="Van Den Thillart G.E."/>
            <person name="Jansen H."/>
            <person name="Zahm M."/>
            <person name="Klopp C."/>
            <person name="Cedric C."/>
            <person name="Louis A."/>
            <person name="Berthelot C."/>
            <person name="Parey E."/>
            <person name="Roest Crollius H."/>
            <person name="Montfort J."/>
            <person name="Robinson-Rechavi M."/>
            <person name="Bucao C."/>
            <person name="Bouchez O."/>
            <person name="Gislard M."/>
            <person name="Lluch J."/>
            <person name="Milhes M."/>
            <person name="Lampietro C."/>
            <person name="Lopez Roques C."/>
            <person name="Donnadieu C."/>
            <person name="Braasch I."/>
            <person name="Desvignes T."/>
            <person name="Postlethwait J."/>
            <person name="Bobe J."/>
            <person name="Guiguen Y."/>
            <person name="Dirks R."/>
        </authorList>
    </citation>
    <scope>NUCLEOTIDE SEQUENCE</scope>
    <source>
        <strain evidence="2">Tag_6206</strain>
        <tissue evidence="2">Liver</tissue>
    </source>
</reference>
<gene>
    <name evidence="2" type="ORF">ANANG_G00298940</name>
</gene>
<name>A0A9D3LHR1_ANGAN</name>
<evidence type="ECO:0000313" key="2">
    <source>
        <dbReference type="EMBL" id="KAG5830972.1"/>
    </source>
</evidence>
<dbReference type="EMBL" id="JAFIRN010000018">
    <property type="protein sequence ID" value="KAG5830972.1"/>
    <property type="molecule type" value="Genomic_DNA"/>
</dbReference>
<accession>A0A9D3LHR1</accession>
<keyword evidence="3" id="KW-1185">Reference proteome</keyword>
<organism evidence="2 3">
    <name type="scientific">Anguilla anguilla</name>
    <name type="common">European freshwater eel</name>
    <name type="synonym">Muraena anguilla</name>
    <dbReference type="NCBI Taxonomy" id="7936"/>
    <lineage>
        <taxon>Eukaryota</taxon>
        <taxon>Metazoa</taxon>
        <taxon>Chordata</taxon>
        <taxon>Craniata</taxon>
        <taxon>Vertebrata</taxon>
        <taxon>Euteleostomi</taxon>
        <taxon>Actinopterygii</taxon>
        <taxon>Neopterygii</taxon>
        <taxon>Teleostei</taxon>
        <taxon>Anguilliformes</taxon>
        <taxon>Anguillidae</taxon>
        <taxon>Anguilla</taxon>
    </lineage>
</organism>
<sequence length="127" mass="14018">MTRTADPVHNINVKPPFSQTNLKSGTIKKNGFHRNAQKNGTKKVVPRVVEPGGRDRDGFEQAPLYVAVMTYLGFGIVTLFGYLRDFLRAVGLEKCHLAQERGTKGLCPALPRLRELLHAEPVHEGAG</sequence>